<dbReference type="SUPFAM" id="SSF75620">
    <property type="entry name" value="Release factor"/>
    <property type="match status" value="1"/>
</dbReference>
<dbReference type="NCBIfam" id="NF001859">
    <property type="entry name" value="PRK00591.1"/>
    <property type="match status" value="1"/>
</dbReference>
<dbReference type="GO" id="GO:0016149">
    <property type="term" value="F:translation release factor activity, codon specific"/>
    <property type="evidence" value="ECO:0007669"/>
    <property type="project" value="InterPro"/>
</dbReference>
<evidence type="ECO:0000256" key="3">
    <source>
        <dbReference type="ARBA" id="ARBA00022917"/>
    </source>
</evidence>
<dbReference type="FunFam" id="3.30.70.1660:FF:000002">
    <property type="entry name" value="Peptide chain release factor 1"/>
    <property type="match status" value="1"/>
</dbReference>
<keyword evidence="4" id="KW-0175">Coiled coil</keyword>
<feature type="coiled-coil region" evidence="4">
    <location>
        <begin position="157"/>
        <end position="201"/>
    </location>
</feature>
<organism evidence="6 7">
    <name type="scientific">Canavalia gladiata</name>
    <name type="common">Sword bean</name>
    <name type="synonym">Dolichos gladiatus</name>
    <dbReference type="NCBI Taxonomy" id="3824"/>
    <lineage>
        <taxon>Eukaryota</taxon>
        <taxon>Viridiplantae</taxon>
        <taxon>Streptophyta</taxon>
        <taxon>Embryophyta</taxon>
        <taxon>Tracheophyta</taxon>
        <taxon>Spermatophyta</taxon>
        <taxon>Magnoliopsida</taxon>
        <taxon>eudicotyledons</taxon>
        <taxon>Gunneridae</taxon>
        <taxon>Pentapetalae</taxon>
        <taxon>rosids</taxon>
        <taxon>fabids</taxon>
        <taxon>Fabales</taxon>
        <taxon>Fabaceae</taxon>
        <taxon>Papilionoideae</taxon>
        <taxon>50 kb inversion clade</taxon>
        <taxon>NPAAA clade</taxon>
        <taxon>indigoferoid/millettioid clade</taxon>
        <taxon>Phaseoleae</taxon>
        <taxon>Canavalia</taxon>
    </lineage>
</organism>
<evidence type="ECO:0000259" key="5">
    <source>
        <dbReference type="SMART" id="SM00937"/>
    </source>
</evidence>
<dbReference type="PANTHER" id="PTHR43804:SF7">
    <property type="entry name" value="LD18447P"/>
    <property type="match status" value="1"/>
</dbReference>
<sequence>MEAEPNGLMTNHRGFRSHLSFAVSSKTRVSESREEKLWNSSFHICQTDRKVLTMRFRGSFVICRYLLRKQFESKSEFPLLNFRYRALLVRRSYSAEVQPQLSPDLLKIMEQRLSAIEYRTACLNNLLNRPEASPSEYARANKELRKMSGSVDLINELRAKQKEIDGLKSLIAECSEDKDMLNMATEEMGQAIEEEKRLQNLLLKSLLPKDDADERDCILEVRAGTGGEEASLFAMDIFKMYEKYAHKKSWKFEAVDIAQSDLKGYKEASAAIAGVGVFGKLKFESGIHRVQRVPVTEKSGRVHTSAVSVAILPQADEVDVQLKNEDLKIDTYRSGGSGGQHANTTNSAVRVTHIPTGIMIAIQDERSQHMNKAKALKILCAKLYEMERFRLQSSRSKLRSEQIGSGDRSERIRTYNFPQGRVTDHRVGITYHSIDDVMQGENLDVFIDALLLQEEMDAIATFSSSL</sequence>
<dbReference type="PANTHER" id="PTHR43804">
    <property type="entry name" value="LD18447P"/>
    <property type="match status" value="1"/>
</dbReference>
<accession>A0AAN9LK85</accession>
<dbReference type="NCBIfam" id="TIGR00019">
    <property type="entry name" value="prfA"/>
    <property type="match status" value="1"/>
</dbReference>
<evidence type="ECO:0000313" key="7">
    <source>
        <dbReference type="Proteomes" id="UP001367508"/>
    </source>
</evidence>
<dbReference type="Gene3D" id="3.30.70.1660">
    <property type="match status" value="1"/>
</dbReference>
<dbReference type="Gene3D" id="3.30.160.20">
    <property type="match status" value="1"/>
</dbReference>
<evidence type="ECO:0000256" key="4">
    <source>
        <dbReference type="SAM" id="Coils"/>
    </source>
</evidence>
<protein>
    <recommendedName>
        <fullName evidence="5">Peptide chain release factor domain-containing protein</fullName>
    </recommendedName>
</protein>
<dbReference type="InterPro" id="IPR004373">
    <property type="entry name" value="RF-1"/>
</dbReference>
<proteinExistence type="inferred from homology"/>
<evidence type="ECO:0000256" key="1">
    <source>
        <dbReference type="ARBA" id="ARBA00010835"/>
    </source>
</evidence>
<dbReference type="InterPro" id="IPR045853">
    <property type="entry name" value="Pep_chain_release_fac_I_sf"/>
</dbReference>
<gene>
    <name evidence="6" type="ORF">VNO77_18167</name>
</gene>
<dbReference type="InterPro" id="IPR000352">
    <property type="entry name" value="Pep_chain_release_fac_I"/>
</dbReference>
<evidence type="ECO:0000313" key="6">
    <source>
        <dbReference type="EMBL" id="KAK7337585.1"/>
    </source>
</evidence>
<dbReference type="EMBL" id="JAYMYQ010000004">
    <property type="protein sequence ID" value="KAK7337585.1"/>
    <property type="molecule type" value="Genomic_DNA"/>
</dbReference>
<evidence type="ECO:0000256" key="2">
    <source>
        <dbReference type="ARBA" id="ARBA00022481"/>
    </source>
</evidence>
<dbReference type="SMART" id="SM00937">
    <property type="entry name" value="PCRF"/>
    <property type="match status" value="1"/>
</dbReference>
<dbReference type="Pfam" id="PF03462">
    <property type="entry name" value="PCRF"/>
    <property type="match status" value="1"/>
</dbReference>
<dbReference type="Gene3D" id="6.10.140.1950">
    <property type="match status" value="1"/>
</dbReference>
<dbReference type="FunFam" id="3.30.160.20:FF:000004">
    <property type="entry name" value="Peptide chain release factor 1"/>
    <property type="match status" value="1"/>
</dbReference>
<name>A0AAN9LK85_CANGL</name>
<keyword evidence="2" id="KW-0488">Methylation</keyword>
<comment type="similarity">
    <text evidence="1">Belongs to the prokaryotic/mitochondrial release factor family.</text>
</comment>
<keyword evidence="3" id="KW-0648">Protein biosynthesis</keyword>
<dbReference type="GO" id="GO:0005737">
    <property type="term" value="C:cytoplasm"/>
    <property type="evidence" value="ECO:0007669"/>
    <property type="project" value="UniProtKB-ARBA"/>
</dbReference>
<dbReference type="InterPro" id="IPR005139">
    <property type="entry name" value="PCRF"/>
</dbReference>
<dbReference type="AlphaFoldDB" id="A0AAN9LK85"/>
<comment type="caution">
    <text evidence="6">The sequence shown here is derived from an EMBL/GenBank/DDBJ whole genome shotgun (WGS) entry which is preliminary data.</text>
</comment>
<feature type="domain" description="Peptide chain release factor" evidence="5">
    <location>
        <begin position="169"/>
        <end position="284"/>
    </location>
</feature>
<reference evidence="6 7" key="1">
    <citation type="submission" date="2024-01" db="EMBL/GenBank/DDBJ databases">
        <title>The genomes of 5 underutilized Papilionoideae crops provide insights into root nodulation and disease resistanc.</title>
        <authorList>
            <person name="Jiang F."/>
        </authorList>
    </citation>
    <scope>NUCLEOTIDE SEQUENCE [LARGE SCALE GENOMIC DNA]</scope>
    <source>
        <strain evidence="6">LVBAO_FW01</strain>
        <tissue evidence="6">Leaves</tissue>
    </source>
</reference>
<dbReference type="HAMAP" id="MF_00093">
    <property type="entry name" value="Rel_fac_1"/>
    <property type="match status" value="1"/>
</dbReference>
<dbReference type="Proteomes" id="UP001367508">
    <property type="component" value="Unassembled WGS sequence"/>
</dbReference>
<keyword evidence="7" id="KW-1185">Reference proteome</keyword>
<dbReference type="Pfam" id="PF00472">
    <property type="entry name" value="RF-1"/>
    <property type="match status" value="1"/>
</dbReference>
<dbReference type="InterPro" id="IPR050057">
    <property type="entry name" value="Prokaryotic/Mito_RF"/>
</dbReference>